<protein>
    <submittedName>
        <fullName evidence="1">Uncharacterized protein</fullName>
    </submittedName>
</protein>
<dbReference type="GO" id="GO:0003677">
    <property type="term" value="F:DNA binding"/>
    <property type="evidence" value="ECO:0007669"/>
    <property type="project" value="InterPro"/>
</dbReference>
<sequence>MVRAAEQAGLRIRAYILLSLLTGARTEEDRALTWSHVVTFDDRRKTSLPVTEAGWDHAEFAV</sequence>
<dbReference type="SUPFAM" id="SSF56349">
    <property type="entry name" value="DNA breaking-rejoining enzymes"/>
    <property type="match status" value="1"/>
</dbReference>
<reference evidence="1 2" key="1">
    <citation type="submission" date="2021-01" db="EMBL/GenBank/DDBJ databases">
        <title>Whole genome shotgun sequence of Planotetraspora phitsanulokensis NBRC 104273.</title>
        <authorList>
            <person name="Komaki H."/>
            <person name="Tamura T."/>
        </authorList>
    </citation>
    <scope>NUCLEOTIDE SEQUENCE [LARGE SCALE GENOMIC DNA]</scope>
    <source>
        <strain evidence="1 2">NBRC 104273</strain>
    </source>
</reference>
<comment type="caution">
    <text evidence="1">The sequence shown here is derived from an EMBL/GenBank/DDBJ whole genome shotgun (WGS) entry which is preliminary data.</text>
</comment>
<keyword evidence="2" id="KW-1185">Reference proteome</keyword>
<dbReference type="InterPro" id="IPR011010">
    <property type="entry name" value="DNA_brk_join_enz"/>
</dbReference>
<evidence type="ECO:0000313" key="2">
    <source>
        <dbReference type="Proteomes" id="UP000622547"/>
    </source>
</evidence>
<accession>A0A8J3UAV8</accession>
<gene>
    <name evidence="1" type="ORF">Pph01_64730</name>
</gene>
<dbReference type="RefSeq" id="WP_345483634.1">
    <property type="nucleotide sequence ID" value="NZ_BAABHI010000012.1"/>
</dbReference>
<evidence type="ECO:0000313" key="1">
    <source>
        <dbReference type="EMBL" id="GII41470.1"/>
    </source>
</evidence>
<dbReference type="AlphaFoldDB" id="A0A8J3UAV8"/>
<proteinExistence type="predicted"/>
<dbReference type="Proteomes" id="UP000622547">
    <property type="component" value="Unassembled WGS sequence"/>
</dbReference>
<name>A0A8J3UAV8_9ACTN</name>
<dbReference type="EMBL" id="BOOP01000034">
    <property type="protein sequence ID" value="GII41470.1"/>
    <property type="molecule type" value="Genomic_DNA"/>
</dbReference>
<organism evidence="1 2">
    <name type="scientific">Planotetraspora phitsanulokensis</name>
    <dbReference type="NCBI Taxonomy" id="575192"/>
    <lineage>
        <taxon>Bacteria</taxon>
        <taxon>Bacillati</taxon>
        <taxon>Actinomycetota</taxon>
        <taxon>Actinomycetes</taxon>
        <taxon>Streptosporangiales</taxon>
        <taxon>Streptosporangiaceae</taxon>
        <taxon>Planotetraspora</taxon>
    </lineage>
</organism>